<evidence type="ECO:0000313" key="4">
    <source>
        <dbReference type="Proteomes" id="UP000612808"/>
    </source>
</evidence>
<comment type="caution">
    <text evidence="3">The sequence shown here is derived from an EMBL/GenBank/DDBJ whole genome shotgun (WGS) entry which is preliminary data.</text>
</comment>
<keyword evidence="2" id="KW-0812">Transmembrane</keyword>
<feature type="region of interest" description="Disordered" evidence="1">
    <location>
        <begin position="227"/>
        <end position="299"/>
    </location>
</feature>
<accession>A0A8J3NE40</accession>
<name>A0A8J3NE40_9ACTN</name>
<proteinExistence type="predicted"/>
<gene>
    <name evidence="3" type="ORF">Aru02nite_30530</name>
</gene>
<sequence>MAAYGPAGPPPYRPAPVPAPVRRGRRFWAGIAAGVALGVFAAAGVIGVAVRFTASPEHRSPGAALAAAPSVRLHVALADAGGGMVDANLTVAESGYATGTLRDYGGGTAELRATAKATALRGDRLWWLNHAPGQVSVLTGRWIRPGQDAGVPVDVVAAFRPTALARLVDSVVAHSTVDPYSDLPRITAAAGGWRVQFDWRTGDVVTLSGPITDRGLRPAAYTGGGRVVTAENVGPGTVTPVDDTGGGSVAAAPEPGDDGDAAKAKKDADSVLPDPGKSGSGSAAAQPPEPPAQESQQPKEAAFETTINAAAVCSTPTCSFTATVHNTGDAPGSAVVVGGVTPVAPALGEQVVGPVSPGGSATTPPFSTANVAPPGGEIQVQYNAATFAVPVASAAGTPGTGSPGKGSPNKGKGSAGRGSSGTPGSGSPGDASGSPGSGSGSSGSGSSGSGSSGSGKADPGSGSGSGAPGSSASGGPAAGSAVPSTPADLKALYTNLVKRGLDLSKEPAFTKVEVPLQPAVASAMKSLLDAKVTPEVAKETLQYAVDKKLLGPLVTFAETGGLQNWDEIPKQYKNAAGEQIDKDWPKRIGITRQLEFAQDILKRDPDAKVIVDGQYKGCMADVFDLTRHEAYQLKSMPGRARNLRETTKESIKQLNGQNGRNSDGTIDCTPPGFSRISVVRIEQTSPLYSVDRDEVLKNLPRMKEYLCDGSTPKLELLRVINQLGTYEWNPGGFGDFGADC</sequence>
<reference evidence="3" key="1">
    <citation type="submission" date="2021-01" db="EMBL/GenBank/DDBJ databases">
        <title>Whole genome shotgun sequence of Actinocatenispora rupis NBRC 107355.</title>
        <authorList>
            <person name="Komaki H."/>
            <person name="Tamura T."/>
        </authorList>
    </citation>
    <scope>NUCLEOTIDE SEQUENCE</scope>
    <source>
        <strain evidence="3">NBRC 107355</strain>
    </source>
</reference>
<keyword evidence="2" id="KW-0472">Membrane</keyword>
<feature type="compositionally biased region" description="Basic and acidic residues" evidence="1">
    <location>
        <begin position="260"/>
        <end position="269"/>
    </location>
</feature>
<feature type="region of interest" description="Disordered" evidence="1">
    <location>
        <begin position="396"/>
        <end position="484"/>
    </location>
</feature>
<protein>
    <submittedName>
        <fullName evidence="3">Uncharacterized protein</fullName>
    </submittedName>
</protein>
<feature type="transmembrane region" description="Helical" evidence="2">
    <location>
        <begin position="27"/>
        <end position="50"/>
    </location>
</feature>
<dbReference type="AlphaFoldDB" id="A0A8J3NE40"/>
<keyword evidence="4" id="KW-1185">Reference proteome</keyword>
<evidence type="ECO:0000256" key="1">
    <source>
        <dbReference type="SAM" id="MobiDB-lite"/>
    </source>
</evidence>
<feature type="compositionally biased region" description="Gly residues" evidence="1">
    <location>
        <begin position="413"/>
        <end position="427"/>
    </location>
</feature>
<feature type="compositionally biased region" description="Low complexity" evidence="1">
    <location>
        <begin position="468"/>
        <end position="481"/>
    </location>
</feature>
<feature type="compositionally biased region" description="Low complexity" evidence="1">
    <location>
        <begin position="233"/>
        <end position="243"/>
    </location>
</feature>
<dbReference type="Proteomes" id="UP000612808">
    <property type="component" value="Unassembled WGS sequence"/>
</dbReference>
<evidence type="ECO:0000256" key="2">
    <source>
        <dbReference type="SAM" id="Phobius"/>
    </source>
</evidence>
<dbReference type="EMBL" id="BOMB01000017">
    <property type="protein sequence ID" value="GID12164.1"/>
    <property type="molecule type" value="Genomic_DNA"/>
</dbReference>
<feature type="compositionally biased region" description="Gly residues" evidence="1">
    <location>
        <begin position="435"/>
        <end position="453"/>
    </location>
</feature>
<dbReference type="RefSeq" id="WP_203658158.1">
    <property type="nucleotide sequence ID" value="NZ_BAAAZM010000009.1"/>
</dbReference>
<organism evidence="3 4">
    <name type="scientific">Actinocatenispora rupis</name>
    <dbReference type="NCBI Taxonomy" id="519421"/>
    <lineage>
        <taxon>Bacteria</taxon>
        <taxon>Bacillati</taxon>
        <taxon>Actinomycetota</taxon>
        <taxon>Actinomycetes</taxon>
        <taxon>Micromonosporales</taxon>
        <taxon>Micromonosporaceae</taxon>
        <taxon>Actinocatenispora</taxon>
    </lineage>
</organism>
<keyword evidence="2" id="KW-1133">Transmembrane helix</keyword>
<feature type="compositionally biased region" description="Low complexity" evidence="1">
    <location>
        <begin position="275"/>
        <end position="299"/>
    </location>
</feature>
<evidence type="ECO:0000313" key="3">
    <source>
        <dbReference type="EMBL" id="GID12164.1"/>
    </source>
</evidence>